<name>F0NYF6_WEEVC</name>
<dbReference type="Pfam" id="PF13715">
    <property type="entry name" value="CarbopepD_reg_2"/>
    <property type="match status" value="1"/>
</dbReference>
<dbReference type="SUPFAM" id="SSF49464">
    <property type="entry name" value="Carboxypeptidase regulatory domain-like"/>
    <property type="match status" value="1"/>
</dbReference>
<evidence type="ECO:0000256" key="9">
    <source>
        <dbReference type="ARBA" id="ARBA00023237"/>
    </source>
</evidence>
<dbReference type="PANTHER" id="PTHR30069">
    <property type="entry name" value="TONB-DEPENDENT OUTER MEMBRANE RECEPTOR"/>
    <property type="match status" value="1"/>
</dbReference>
<keyword evidence="4" id="KW-0812">Transmembrane</keyword>
<evidence type="ECO:0000256" key="6">
    <source>
        <dbReference type="ARBA" id="ARBA00023077"/>
    </source>
</evidence>
<dbReference type="SUPFAM" id="SSF56935">
    <property type="entry name" value="Porins"/>
    <property type="match status" value="1"/>
</dbReference>
<dbReference type="GO" id="GO:0009279">
    <property type="term" value="C:cell outer membrane"/>
    <property type="evidence" value="ECO:0007669"/>
    <property type="project" value="UniProtKB-SubCell"/>
</dbReference>
<dbReference type="GO" id="GO:0015344">
    <property type="term" value="F:siderophore uptake transmembrane transporter activity"/>
    <property type="evidence" value="ECO:0007669"/>
    <property type="project" value="TreeGrafter"/>
</dbReference>
<dbReference type="InterPro" id="IPR036942">
    <property type="entry name" value="Beta-barrel_TonB_sf"/>
</dbReference>
<sequence length="749" mass="86198">MKKYIYPLFLLVGYNLYAQEKYTGKIVDEHNQPLVGAEVFWEGSTQSTITDEEGNFSITKEVGKKIGVFYENEEQLFLLPTDSSTMITFRSQSLSTDINQLKEVTITDRRPSLRKVNSPFNAMQMTGKELLKAACCNLAESFETNPSIDVNFSDAVTGNKQIKMLGLTSPYILIAEENIPSVRGASQAYGLSFTPGTWVENILITKGMGPVINGYESISGQINTELIKPNNDIPFFLNLYGSTDARVETNAHYNHRFNDKWSSSLFLHRNSRLVKNDHNHDSFLDNPLGEQINVMNRWQYQNTGKGWVGFATARYMKDDKWGGEKDFKPSLRSLQKDVWGYQIKTERLDLNAKVGYVFPEMPFQSMGLQLAYSDHDQNSYFGNRWYDIDQKSFYANYIFQSIINNTKNKFSLGSSFTWDQYRENLALSDATKEHRIDNSAGIFAEYHYDNLTNFSLIAGGRIDYHNRMGVFATPRLHLRYNPWKDTTIKASVGRGKRLANIYAENQNLMASNRTFMIATEHGNFEDLNPEIAWNFGGSIAQKFRLFNRNADLSVDFYRTAFENQIVTDIDYSSHQVLFYNLNGKSFANSMQVDFNFQPINHLQLRTSYKYYDIQTDYLSGRMNQALQAKNRFFANAEFTTHETENGAHWRFDLTYNWFSKQRLPSSQDNAINNQWAAFSNPYSTLNAQITRVFSKTFEVYVGGENLTDYQQKRVIYGGDNPFGQDFDSSMVYAPIFGRMIYAGLRFKVL</sequence>
<keyword evidence="12" id="KW-1185">Reference proteome</keyword>
<evidence type="ECO:0000256" key="2">
    <source>
        <dbReference type="ARBA" id="ARBA00022448"/>
    </source>
</evidence>
<evidence type="ECO:0000313" key="12">
    <source>
        <dbReference type="Proteomes" id="UP000008641"/>
    </source>
</evidence>
<dbReference type="InterPro" id="IPR037066">
    <property type="entry name" value="Plug_dom_sf"/>
</dbReference>
<evidence type="ECO:0000256" key="4">
    <source>
        <dbReference type="ARBA" id="ARBA00022692"/>
    </source>
</evidence>
<evidence type="ECO:0000313" key="11">
    <source>
        <dbReference type="EMBL" id="ADX67076.1"/>
    </source>
</evidence>
<protein>
    <submittedName>
        <fullName evidence="11">TonB-dependent receptor</fullName>
    </submittedName>
</protein>
<dbReference type="Pfam" id="PF00593">
    <property type="entry name" value="TonB_dep_Rec_b-barrel"/>
    <property type="match status" value="1"/>
</dbReference>
<dbReference type="STRING" id="865938.Weevi_0356"/>
<comment type="subcellular location">
    <subcellularLocation>
        <location evidence="1">Cell outer membrane</location>
        <topology evidence="1">Multi-pass membrane protein</topology>
    </subcellularLocation>
</comment>
<keyword evidence="9" id="KW-0998">Cell outer membrane</keyword>
<dbReference type="InterPro" id="IPR008969">
    <property type="entry name" value="CarboxyPept-like_regulatory"/>
</dbReference>
<keyword evidence="7" id="KW-0472">Membrane</keyword>
<keyword evidence="3" id="KW-1134">Transmembrane beta strand</keyword>
<reference evidence="12" key="2">
    <citation type="journal article" date="2011" name="Stand. Genomic Sci.">
        <title>Complete genome sequence of Weeksella virosa type strain (9751T).</title>
        <authorList>
            <person name="Lang E."/>
            <person name="Teshima H."/>
            <person name="Lucas S."/>
            <person name="Lapidus A."/>
            <person name="Hammon N."/>
            <person name="Deshpande S."/>
            <person name="Nolan M."/>
            <person name="Cheng J."/>
            <person name="Pitluck S."/>
            <person name="Liolios K."/>
            <person name="Pagani I."/>
            <person name="Mikhailova N."/>
            <person name="Ivanova N."/>
            <person name="Mavromatis K."/>
            <person name="Pati A."/>
            <person name="Tapia R."/>
            <person name="Han C."/>
            <person name="Goodwin L."/>
            <person name="Chen A."/>
            <person name="Palaniappan K."/>
            <person name="Land M."/>
            <person name="Hauser L."/>
            <person name="Chang Y."/>
            <person name="Jeffries C."/>
            <person name="Brambilla E."/>
            <person name="Kopitz M."/>
            <person name="Rohde M."/>
            <person name="Goker M."/>
            <person name="Tindall B."/>
            <person name="Detter J."/>
            <person name="Woyke T."/>
            <person name="Bristow J."/>
            <person name="Eisen J."/>
            <person name="Markowitz V."/>
            <person name="Hugenholtz P."/>
            <person name="Klenk H."/>
            <person name="Kyrpides N."/>
        </authorList>
    </citation>
    <scope>NUCLEOTIDE SEQUENCE [LARGE SCALE GENOMIC DNA]</scope>
    <source>
        <strain evidence="12">ATCC 43766 / DSM 16922 / JCM 21250 / NBRC 16016 / NCTC 11634 / CL345/78</strain>
    </source>
</reference>
<reference evidence="11 12" key="1">
    <citation type="journal article" date="2011" name="Stand. Genomic Sci.">
        <title>Complete genome sequence of Weeksella virosa type strain (9751).</title>
        <authorList>
            <person name="Lang E."/>
            <person name="Teshima H."/>
            <person name="Lucas S."/>
            <person name="Lapidus A."/>
            <person name="Hammon N."/>
            <person name="Deshpande S."/>
            <person name="Nolan M."/>
            <person name="Cheng J.F."/>
            <person name="Pitluck S."/>
            <person name="Liolios K."/>
            <person name="Pagani I."/>
            <person name="Mikhailova N."/>
            <person name="Ivanova N."/>
            <person name="Mavromatis K."/>
            <person name="Pati A."/>
            <person name="Tapia R."/>
            <person name="Han C."/>
            <person name="Goodwin L."/>
            <person name="Chen A."/>
            <person name="Palaniappan K."/>
            <person name="Land M."/>
            <person name="Hauser L."/>
            <person name="Chang Y.J."/>
            <person name="Jeffries C.D."/>
            <person name="Brambilla E.M."/>
            <person name="Kopitz M."/>
            <person name="Rohde M."/>
            <person name="Goker M."/>
            <person name="Tindall B.J."/>
            <person name="Detter J.C."/>
            <person name="Woyke T."/>
            <person name="Bristow J."/>
            <person name="Eisen J.A."/>
            <person name="Markowitz V."/>
            <person name="Hugenholtz P."/>
            <person name="Klenk H.P."/>
            <person name="Kyrpides N.C."/>
        </authorList>
    </citation>
    <scope>NUCLEOTIDE SEQUENCE [LARGE SCALE GENOMIC DNA]</scope>
    <source>
        <strain evidence="12">ATCC 43766 / DSM 16922 / JCM 21250 / NBRC 16016 / NCTC 11634 / CL345/78</strain>
    </source>
</reference>
<accession>F0NYF6</accession>
<proteinExistence type="predicted"/>
<keyword evidence="8 11" id="KW-0675">Receptor</keyword>
<dbReference type="HOGENOM" id="CLU_012669_0_0_10"/>
<dbReference type="InterPro" id="IPR000531">
    <property type="entry name" value="Beta-barrel_TonB"/>
</dbReference>
<dbReference type="Proteomes" id="UP000008641">
    <property type="component" value="Chromosome"/>
</dbReference>
<dbReference type="InterPro" id="IPR039426">
    <property type="entry name" value="TonB-dep_rcpt-like"/>
</dbReference>
<dbReference type="eggNOG" id="COG4771">
    <property type="taxonomic scope" value="Bacteria"/>
</dbReference>
<dbReference type="RefSeq" id="WP_013597468.1">
    <property type="nucleotide sequence ID" value="NC_015144.1"/>
</dbReference>
<evidence type="ECO:0000256" key="8">
    <source>
        <dbReference type="ARBA" id="ARBA00023170"/>
    </source>
</evidence>
<dbReference type="GO" id="GO:0044718">
    <property type="term" value="P:siderophore transmembrane transport"/>
    <property type="evidence" value="ECO:0007669"/>
    <property type="project" value="TreeGrafter"/>
</dbReference>
<keyword evidence="6" id="KW-0798">TonB box</keyword>
<dbReference type="KEGG" id="wvi:Weevi_0356"/>
<dbReference type="OrthoDB" id="1109239at2"/>
<keyword evidence="5" id="KW-0732">Signal</keyword>
<dbReference type="AlphaFoldDB" id="F0NYF6"/>
<dbReference type="EMBL" id="CP002455">
    <property type="protein sequence ID" value="ADX67076.1"/>
    <property type="molecule type" value="Genomic_DNA"/>
</dbReference>
<evidence type="ECO:0000256" key="1">
    <source>
        <dbReference type="ARBA" id="ARBA00004571"/>
    </source>
</evidence>
<keyword evidence="2" id="KW-0813">Transport</keyword>
<dbReference type="Gene3D" id="2.40.170.20">
    <property type="entry name" value="TonB-dependent receptor, beta-barrel domain"/>
    <property type="match status" value="1"/>
</dbReference>
<dbReference type="Gene3D" id="2.170.130.10">
    <property type="entry name" value="TonB-dependent receptor, plug domain"/>
    <property type="match status" value="1"/>
</dbReference>
<evidence type="ECO:0000256" key="3">
    <source>
        <dbReference type="ARBA" id="ARBA00022452"/>
    </source>
</evidence>
<evidence type="ECO:0000256" key="5">
    <source>
        <dbReference type="ARBA" id="ARBA00022729"/>
    </source>
</evidence>
<evidence type="ECO:0000256" key="7">
    <source>
        <dbReference type="ARBA" id="ARBA00023136"/>
    </source>
</evidence>
<evidence type="ECO:0000259" key="10">
    <source>
        <dbReference type="Pfam" id="PF00593"/>
    </source>
</evidence>
<gene>
    <name evidence="11" type="ordered locus">Weevi_0356</name>
</gene>
<organism evidence="11 12">
    <name type="scientific">Weeksella virosa (strain ATCC 43766 / DSM 16922 / JCM 21250 / CCUG 30538 / CDC 9751 / IAM 14551 / NBRC 16016 / NCTC 11634 / CL345/78)</name>
    <dbReference type="NCBI Taxonomy" id="865938"/>
    <lineage>
        <taxon>Bacteria</taxon>
        <taxon>Pseudomonadati</taxon>
        <taxon>Bacteroidota</taxon>
        <taxon>Flavobacteriia</taxon>
        <taxon>Flavobacteriales</taxon>
        <taxon>Weeksellaceae</taxon>
        <taxon>Weeksella</taxon>
    </lineage>
</organism>
<feature type="domain" description="TonB-dependent receptor-like beta-barrel" evidence="10">
    <location>
        <begin position="287"/>
        <end position="706"/>
    </location>
</feature>
<dbReference type="PANTHER" id="PTHR30069:SF29">
    <property type="entry name" value="HEMOGLOBIN AND HEMOGLOBIN-HAPTOGLOBIN-BINDING PROTEIN 1-RELATED"/>
    <property type="match status" value="1"/>
</dbReference>